<keyword evidence="4" id="KW-0862">Zinc</keyword>
<proteinExistence type="predicted"/>
<dbReference type="AlphaFoldDB" id="A0A6P4IRC5"/>
<feature type="domain" description="C2H2-type" evidence="6">
    <location>
        <begin position="566"/>
        <end position="588"/>
    </location>
</feature>
<reference evidence="8" key="2">
    <citation type="submission" date="2025-08" db="UniProtKB">
        <authorList>
            <consortium name="RefSeq"/>
        </authorList>
    </citation>
    <scope>IDENTIFICATION</scope>
    <source>
        <strain evidence="8">14028-0561.14</strain>
        <tissue evidence="8">Whole fly</tissue>
    </source>
</reference>
<evidence type="ECO:0000259" key="6">
    <source>
        <dbReference type="SMART" id="SM00355"/>
    </source>
</evidence>
<dbReference type="SUPFAM" id="SSF57667">
    <property type="entry name" value="beta-beta-alpha zinc fingers"/>
    <property type="match status" value="2"/>
</dbReference>
<name>A0A6P4IRC5_DROKI</name>
<evidence type="ECO:0000313" key="8">
    <source>
        <dbReference type="RefSeq" id="XP_017026024.2"/>
    </source>
</evidence>
<feature type="domain" description="C2H2-type" evidence="6">
    <location>
        <begin position="173"/>
        <end position="196"/>
    </location>
</feature>
<keyword evidence="2" id="KW-0677">Repeat</keyword>
<evidence type="ECO:0000256" key="3">
    <source>
        <dbReference type="ARBA" id="ARBA00022771"/>
    </source>
</evidence>
<evidence type="ECO:0000256" key="5">
    <source>
        <dbReference type="SAM" id="MobiDB-lite"/>
    </source>
</evidence>
<dbReference type="RefSeq" id="XP_017026024.2">
    <property type="nucleotide sequence ID" value="XM_017170535.3"/>
</dbReference>
<dbReference type="PANTHER" id="PTHR24403:SF94">
    <property type="entry name" value="KUMGANG"/>
    <property type="match status" value="1"/>
</dbReference>
<feature type="domain" description="C2H2-type" evidence="6">
    <location>
        <begin position="477"/>
        <end position="497"/>
    </location>
</feature>
<dbReference type="InterPro" id="IPR050688">
    <property type="entry name" value="Zinc_finger/UBP_domain"/>
</dbReference>
<dbReference type="PANTHER" id="PTHR24403">
    <property type="entry name" value="ZINC FINGER PROTEIN"/>
    <property type="match status" value="1"/>
</dbReference>
<accession>A0A6P4IRC5</accession>
<protein>
    <submittedName>
        <fullName evidence="8">Uncharacterized protein kmg</fullName>
    </submittedName>
</protein>
<dbReference type="InterPro" id="IPR036236">
    <property type="entry name" value="Znf_C2H2_sf"/>
</dbReference>
<organism evidence="7 8">
    <name type="scientific">Drosophila kikkawai</name>
    <name type="common">Fruit fly</name>
    <dbReference type="NCBI Taxonomy" id="30033"/>
    <lineage>
        <taxon>Eukaryota</taxon>
        <taxon>Metazoa</taxon>
        <taxon>Ecdysozoa</taxon>
        <taxon>Arthropoda</taxon>
        <taxon>Hexapoda</taxon>
        <taxon>Insecta</taxon>
        <taxon>Pterygota</taxon>
        <taxon>Neoptera</taxon>
        <taxon>Endopterygota</taxon>
        <taxon>Diptera</taxon>
        <taxon>Brachycera</taxon>
        <taxon>Muscomorpha</taxon>
        <taxon>Ephydroidea</taxon>
        <taxon>Drosophilidae</taxon>
        <taxon>Drosophila</taxon>
        <taxon>Sophophora</taxon>
    </lineage>
</organism>
<keyword evidence="1" id="KW-0479">Metal-binding</keyword>
<dbReference type="GO" id="GO:0045944">
    <property type="term" value="P:positive regulation of transcription by RNA polymerase II"/>
    <property type="evidence" value="ECO:0007669"/>
    <property type="project" value="TreeGrafter"/>
</dbReference>
<feature type="domain" description="C2H2-type" evidence="6">
    <location>
        <begin position="348"/>
        <end position="370"/>
    </location>
</feature>
<dbReference type="Proteomes" id="UP001652661">
    <property type="component" value="Chromosome 2L"/>
</dbReference>
<feature type="domain" description="C2H2-type" evidence="6">
    <location>
        <begin position="594"/>
        <end position="614"/>
    </location>
</feature>
<feature type="compositionally biased region" description="Low complexity" evidence="5">
    <location>
        <begin position="323"/>
        <end position="335"/>
    </location>
</feature>
<keyword evidence="7" id="KW-1185">Reference proteome</keyword>
<feature type="domain" description="C2H2-type" evidence="6">
    <location>
        <begin position="403"/>
        <end position="425"/>
    </location>
</feature>
<dbReference type="InterPro" id="IPR013087">
    <property type="entry name" value="Znf_C2H2_type"/>
</dbReference>
<keyword evidence="3" id="KW-0863">Zinc-finger</keyword>
<evidence type="ECO:0000256" key="1">
    <source>
        <dbReference type="ARBA" id="ARBA00022723"/>
    </source>
</evidence>
<dbReference type="OrthoDB" id="6417347at2759"/>
<evidence type="ECO:0000256" key="2">
    <source>
        <dbReference type="ARBA" id="ARBA00022737"/>
    </source>
</evidence>
<dbReference type="SMART" id="SM00355">
    <property type="entry name" value="ZnF_C2H2"/>
    <property type="match status" value="8"/>
</dbReference>
<feature type="domain" description="C2H2-type" evidence="6">
    <location>
        <begin position="143"/>
        <end position="166"/>
    </location>
</feature>
<evidence type="ECO:0000313" key="7">
    <source>
        <dbReference type="Proteomes" id="UP001652661"/>
    </source>
</evidence>
<feature type="region of interest" description="Disordered" evidence="5">
    <location>
        <begin position="318"/>
        <end position="345"/>
    </location>
</feature>
<dbReference type="Gene3D" id="3.30.160.60">
    <property type="entry name" value="Classic Zinc Finger"/>
    <property type="match status" value="3"/>
</dbReference>
<dbReference type="GO" id="GO:0005634">
    <property type="term" value="C:nucleus"/>
    <property type="evidence" value="ECO:0007669"/>
    <property type="project" value="TreeGrafter"/>
</dbReference>
<sequence length="762" mass="86300">MHHSSPRKLNLKTSKTTRPIHRKISSVVRKLPHEKPEKYLVKQIKNSSCDQIFGRVMELPSMVERSGDDLVIRSLVSGVPMFRSSLETVEEPNFLTSLPVPLPSMGMANPEVESVMDTLLPEDGHSAIANEEDLPQCKIRRNYSCNQCAFYTQNPRSHLSHLRDVHGERIVINECKLCLYASRHFQKLVRHMKMVHGCSDDNGTPGSSGGVMRAKYNLTREVRKRRLEESVEVPASNGLGPNQNPPKMPQNEPTLEQLKMELQREEQKLVNSFQMYKRQQDMQQLLQIVDSHDNIFAMAFELQLQSMPHAKPEESLKLDVNNSSSDSDAAPQSPAIDVPEPPPGAQQFQCHKCSYITPIRSRYKKHVKYHTMPLIKCSSCDFHTPYKWNLDRHTKNHGGHGLYKCTVCDFSTDIKQSLTIHELNHHVPTVGHQMAARRKATTKPDHDPEDQQPSSSRKIEGPPITAPDSPLLEPTGISCSHCQQRMPNAIALVKHLQMCAQALKNNQHLLRVAMDGGDSEIMDEDLPNAASDLNYCGVETAPGYGEVTQPFIPEESNDNTPLKKVFKCPHCTFWAATASRFHVHIVGHLNRKPFECSLCAYRSNWRWDITKHIRLKAIRDKSHNQAEVLMNDETGRRNYAKYNKYLTLMKVNVNQAGDVKHMRTGEMIVIPKLDDHEEEILEPIENALDLSKPKEEESFDGQMDTKESSIEMPAQDKILQPTEDPMELGSNGKATDLPLDLTKPQWHEEMPASSDGSSNESD</sequence>
<dbReference type="GeneID" id="108077267"/>
<dbReference type="GO" id="GO:0008270">
    <property type="term" value="F:zinc ion binding"/>
    <property type="evidence" value="ECO:0007669"/>
    <property type="project" value="UniProtKB-KW"/>
</dbReference>
<gene>
    <name evidence="8" type="primary">kmg</name>
</gene>
<feature type="region of interest" description="Disordered" evidence="5">
    <location>
        <begin position="227"/>
        <end position="252"/>
    </location>
</feature>
<feature type="domain" description="C2H2-type" evidence="6">
    <location>
        <begin position="375"/>
        <end position="397"/>
    </location>
</feature>
<feature type="region of interest" description="Disordered" evidence="5">
    <location>
        <begin position="429"/>
        <end position="470"/>
    </location>
</feature>
<reference evidence="7" key="1">
    <citation type="submission" date="2025-05" db="UniProtKB">
        <authorList>
            <consortium name="RefSeq"/>
        </authorList>
    </citation>
    <scope>NUCLEOTIDE SEQUENCE [LARGE SCALE GENOMIC DNA]</scope>
    <source>
        <strain evidence="7">14028-0561.14</strain>
    </source>
</reference>
<evidence type="ECO:0000256" key="4">
    <source>
        <dbReference type="ARBA" id="ARBA00022833"/>
    </source>
</evidence>
<feature type="region of interest" description="Disordered" evidence="5">
    <location>
        <begin position="690"/>
        <end position="762"/>
    </location>
</feature>